<gene>
    <name evidence="2" type="ORF">DXG03_003812</name>
</gene>
<name>A0A9P7G7B2_9AGAR</name>
<feature type="compositionally biased region" description="Gly residues" evidence="1">
    <location>
        <begin position="103"/>
        <end position="115"/>
    </location>
</feature>
<reference evidence="2" key="1">
    <citation type="submission" date="2020-07" db="EMBL/GenBank/DDBJ databases">
        <authorList>
            <person name="Nieuwenhuis M."/>
            <person name="Van De Peppel L.J.J."/>
        </authorList>
    </citation>
    <scope>NUCLEOTIDE SEQUENCE</scope>
    <source>
        <strain evidence="2">AP01</strain>
        <tissue evidence="2">Mycelium</tissue>
    </source>
</reference>
<sequence>VQFCIAEWSDGTCEEASFREKDVSNSYDAYLADIQKWASFNPAVTTNKRKKLFKRACKSAGVETTNIVPQLTGDAEERARKELEEHTGKTDSEAEDNYADGAGNVGVGEGGFESA</sequence>
<dbReference type="EMBL" id="JABCKV010000225">
    <property type="protein sequence ID" value="KAG5642007.1"/>
    <property type="molecule type" value="Genomic_DNA"/>
</dbReference>
<proteinExistence type="predicted"/>
<organism evidence="2 3">
    <name type="scientific">Asterophora parasitica</name>
    <dbReference type="NCBI Taxonomy" id="117018"/>
    <lineage>
        <taxon>Eukaryota</taxon>
        <taxon>Fungi</taxon>
        <taxon>Dikarya</taxon>
        <taxon>Basidiomycota</taxon>
        <taxon>Agaricomycotina</taxon>
        <taxon>Agaricomycetes</taxon>
        <taxon>Agaricomycetidae</taxon>
        <taxon>Agaricales</taxon>
        <taxon>Tricholomatineae</taxon>
        <taxon>Lyophyllaceae</taxon>
        <taxon>Asterophora</taxon>
    </lineage>
</organism>
<accession>A0A9P7G7B2</accession>
<evidence type="ECO:0000313" key="2">
    <source>
        <dbReference type="EMBL" id="KAG5642007.1"/>
    </source>
</evidence>
<protein>
    <submittedName>
        <fullName evidence="2">Uncharacterized protein</fullName>
    </submittedName>
</protein>
<reference evidence="2" key="2">
    <citation type="submission" date="2021-10" db="EMBL/GenBank/DDBJ databases">
        <title>Phylogenomics reveals ancestral predisposition of the termite-cultivated fungus Termitomyces towards a domesticated lifestyle.</title>
        <authorList>
            <person name="Auxier B."/>
            <person name="Grum-Grzhimaylo A."/>
            <person name="Cardenas M.E."/>
            <person name="Lodge J.D."/>
            <person name="Laessoe T."/>
            <person name="Pedersen O."/>
            <person name="Smith M.E."/>
            <person name="Kuyper T.W."/>
            <person name="Franco-Molano E.A."/>
            <person name="Baroni T.J."/>
            <person name="Aanen D.K."/>
        </authorList>
    </citation>
    <scope>NUCLEOTIDE SEQUENCE</scope>
    <source>
        <strain evidence="2">AP01</strain>
        <tissue evidence="2">Mycelium</tissue>
    </source>
</reference>
<feature type="region of interest" description="Disordered" evidence="1">
    <location>
        <begin position="69"/>
        <end position="115"/>
    </location>
</feature>
<feature type="non-terminal residue" evidence="2">
    <location>
        <position position="115"/>
    </location>
</feature>
<keyword evidence="3" id="KW-1185">Reference proteome</keyword>
<dbReference type="AlphaFoldDB" id="A0A9P7G7B2"/>
<evidence type="ECO:0000256" key="1">
    <source>
        <dbReference type="SAM" id="MobiDB-lite"/>
    </source>
</evidence>
<dbReference type="OrthoDB" id="3192693at2759"/>
<feature type="compositionally biased region" description="Basic and acidic residues" evidence="1">
    <location>
        <begin position="75"/>
        <end position="92"/>
    </location>
</feature>
<dbReference type="Proteomes" id="UP000775547">
    <property type="component" value="Unassembled WGS sequence"/>
</dbReference>
<comment type="caution">
    <text evidence="2">The sequence shown here is derived from an EMBL/GenBank/DDBJ whole genome shotgun (WGS) entry which is preliminary data.</text>
</comment>
<evidence type="ECO:0000313" key="3">
    <source>
        <dbReference type="Proteomes" id="UP000775547"/>
    </source>
</evidence>